<dbReference type="Pfam" id="PF01142">
    <property type="entry name" value="TruD"/>
    <property type="match status" value="2"/>
</dbReference>
<dbReference type="AlphaFoldDB" id="A0A6A1V682"/>
<evidence type="ECO:0000256" key="3">
    <source>
        <dbReference type="SAM" id="MobiDB-lite"/>
    </source>
</evidence>
<dbReference type="OrthoDB" id="447290at2759"/>
<feature type="compositionally biased region" description="Acidic residues" evidence="3">
    <location>
        <begin position="402"/>
        <end position="415"/>
    </location>
</feature>
<dbReference type="GO" id="GO:0001522">
    <property type="term" value="P:pseudouridine synthesis"/>
    <property type="evidence" value="ECO:0007669"/>
    <property type="project" value="InterPro"/>
</dbReference>
<feature type="domain" description="TRUD" evidence="4">
    <location>
        <begin position="97"/>
        <end position="334"/>
    </location>
</feature>
<dbReference type="SUPFAM" id="SSF55120">
    <property type="entry name" value="Pseudouridine synthase"/>
    <property type="match status" value="1"/>
</dbReference>
<sequence>MQVWATTGHKLSNLDVDQETDSGHFCSMVTVFKQHASKLAALNARLIGIKVGDFCYGREGLFLGQLLGNRFTVTLRGVVADSEDIIKASADALGRLGFINYFGLQNLILTVTYFPLGSVCQFEVKAVEYELSWKLVLEVVQCQHTELVLHYSEESGRLLTLITKAREYYRESSDIEGTLRQLPRHMVAERAILQCLKKSPGNYLQALKAIPRTLRMMYVHSYQSYLWNHAASVRVEKYDDSTSLDEISGAESPEERSKLVKVVTAEDILTGSYTIDDVVLPMPGSRVIYPTNEIANVYHDLASKDAISLTESVHSVKEFSITNMTGSYRRVFQKPVDFEWELLTYTDGNIPLTETDLDKIVKSKTVKMVGVEEPSNGNEDKTLFDCAKESEMVENDIKLQSEDNDLEGEREEDLPNVESHCGSPQKAQIALKLSFTLPASCYATMAIRELLKTSTSGHIRLICWLSHAKSVISTLAALLFREAMVEICGVEPSLYRSGMALMYGGIKPSLNLANIISTCRSEMCQPY</sequence>
<evidence type="ECO:0000313" key="5">
    <source>
        <dbReference type="EMBL" id="KAB1208273.1"/>
    </source>
</evidence>
<organism evidence="5 6">
    <name type="scientific">Morella rubra</name>
    <name type="common">Chinese bayberry</name>
    <dbReference type="NCBI Taxonomy" id="262757"/>
    <lineage>
        <taxon>Eukaryota</taxon>
        <taxon>Viridiplantae</taxon>
        <taxon>Streptophyta</taxon>
        <taxon>Embryophyta</taxon>
        <taxon>Tracheophyta</taxon>
        <taxon>Spermatophyta</taxon>
        <taxon>Magnoliopsida</taxon>
        <taxon>eudicotyledons</taxon>
        <taxon>Gunneridae</taxon>
        <taxon>Pentapetalae</taxon>
        <taxon>rosids</taxon>
        <taxon>fabids</taxon>
        <taxon>Fagales</taxon>
        <taxon>Myricaceae</taxon>
        <taxon>Morella</taxon>
    </lineage>
</organism>
<reference evidence="5 6" key="1">
    <citation type="journal article" date="2019" name="Plant Biotechnol. J.">
        <title>The red bayberry genome and genetic basis of sex determination.</title>
        <authorList>
            <person name="Jia H.M."/>
            <person name="Jia H.J."/>
            <person name="Cai Q.L."/>
            <person name="Wang Y."/>
            <person name="Zhao H.B."/>
            <person name="Yang W.F."/>
            <person name="Wang G.Y."/>
            <person name="Li Y.H."/>
            <person name="Zhan D.L."/>
            <person name="Shen Y.T."/>
            <person name="Niu Q.F."/>
            <person name="Chang L."/>
            <person name="Qiu J."/>
            <person name="Zhao L."/>
            <person name="Xie H.B."/>
            <person name="Fu W.Y."/>
            <person name="Jin J."/>
            <person name="Li X.W."/>
            <person name="Jiao Y."/>
            <person name="Zhou C.C."/>
            <person name="Tu T."/>
            <person name="Chai C.Y."/>
            <person name="Gao J.L."/>
            <person name="Fan L.J."/>
            <person name="van de Weg E."/>
            <person name="Wang J.Y."/>
            <person name="Gao Z.S."/>
        </authorList>
    </citation>
    <scope>NUCLEOTIDE SEQUENCE [LARGE SCALE GENOMIC DNA]</scope>
    <source>
        <tissue evidence="5">Leaves</tissue>
    </source>
</reference>
<dbReference type="PANTHER" id="PTHR13326">
    <property type="entry name" value="TRNA PSEUDOURIDINE SYNTHASE D"/>
    <property type="match status" value="1"/>
</dbReference>
<protein>
    <recommendedName>
        <fullName evidence="4">TRUD domain-containing protein</fullName>
    </recommendedName>
</protein>
<dbReference type="PROSITE" id="PS50984">
    <property type="entry name" value="TRUD"/>
    <property type="match status" value="1"/>
</dbReference>
<dbReference type="EMBL" id="RXIC02000025">
    <property type="protein sequence ID" value="KAB1208273.1"/>
    <property type="molecule type" value="Genomic_DNA"/>
</dbReference>
<evidence type="ECO:0000259" key="4">
    <source>
        <dbReference type="PROSITE" id="PS50984"/>
    </source>
</evidence>
<dbReference type="GO" id="GO:0005634">
    <property type="term" value="C:nucleus"/>
    <property type="evidence" value="ECO:0007669"/>
    <property type="project" value="TreeGrafter"/>
</dbReference>
<name>A0A6A1V682_9ROSI</name>
<proteinExistence type="inferred from homology"/>
<keyword evidence="6" id="KW-1185">Reference proteome</keyword>
<evidence type="ECO:0000256" key="2">
    <source>
        <dbReference type="ARBA" id="ARBA00023235"/>
    </source>
</evidence>
<dbReference type="GO" id="GO:0009982">
    <property type="term" value="F:pseudouridine synthase activity"/>
    <property type="evidence" value="ECO:0007669"/>
    <property type="project" value="InterPro"/>
</dbReference>
<dbReference type="Gene3D" id="3.30.2350.20">
    <property type="entry name" value="TruD, catalytic domain"/>
    <property type="match status" value="2"/>
</dbReference>
<gene>
    <name evidence="5" type="ORF">CJ030_MR7G000173</name>
</gene>
<comment type="similarity">
    <text evidence="1">Belongs to the pseudouridine synthase TruD family.</text>
</comment>
<dbReference type="InterPro" id="IPR020103">
    <property type="entry name" value="PsdUridine_synth_cat_dom_sf"/>
</dbReference>
<feature type="region of interest" description="Disordered" evidence="3">
    <location>
        <begin position="400"/>
        <end position="419"/>
    </location>
</feature>
<dbReference type="CDD" id="cd02576">
    <property type="entry name" value="PseudoU_synth_ScPUS7"/>
    <property type="match status" value="1"/>
</dbReference>
<evidence type="ECO:0000313" key="6">
    <source>
        <dbReference type="Proteomes" id="UP000516437"/>
    </source>
</evidence>
<dbReference type="PANTHER" id="PTHR13326:SF21">
    <property type="entry name" value="PSEUDOURIDYLATE SYNTHASE PUS7L"/>
    <property type="match status" value="1"/>
</dbReference>
<dbReference type="InterPro" id="IPR042214">
    <property type="entry name" value="TruD_catalytic"/>
</dbReference>
<dbReference type="PIRSF" id="PIRSF037016">
    <property type="entry name" value="Pseudouridin_synth_euk_prd"/>
    <property type="match status" value="1"/>
</dbReference>
<accession>A0A6A1V682</accession>
<dbReference type="GO" id="GO:0003723">
    <property type="term" value="F:RNA binding"/>
    <property type="evidence" value="ECO:0007669"/>
    <property type="project" value="InterPro"/>
</dbReference>
<dbReference type="InterPro" id="IPR011760">
    <property type="entry name" value="PsdUridine_synth_TruD_insert"/>
</dbReference>
<dbReference type="Proteomes" id="UP000516437">
    <property type="component" value="Chromosome 7"/>
</dbReference>
<comment type="caution">
    <text evidence="5">The sequence shown here is derived from an EMBL/GenBank/DDBJ whole genome shotgun (WGS) entry which is preliminary data.</text>
</comment>
<evidence type="ECO:0000256" key="1">
    <source>
        <dbReference type="ARBA" id="ARBA00007953"/>
    </source>
</evidence>
<dbReference type="InterPro" id="IPR001656">
    <property type="entry name" value="PsdUridine_synth_TruD"/>
</dbReference>
<keyword evidence="2" id="KW-0413">Isomerase</keyword>